<reference evidence="2" key="1">
    <citation type="journal article" date="2017" name="Nat. Commun.">
        <title>The asparagus genome sheds light on the origin and evolution of a young Y chromosome.</title>
        <authorList>
            <person name="Harkess A."/>
            <person name="Zhou J."/>
            <person name="Xu C."/>
            <person name="Bowers J.E."/>
            <person name="Van der Hulst R."/>
            <person name="Ayyampalayam S."/>
            <person name="Mercati F."/>
            <person name="Riccardi P."/>
            <person name="McKain M.R."/>
            <person name="Kakrana A."/>
            <person name="Tang H."/>
            <person name="Ray J."/>
            <person name="Groenendijk J."/>
            <person name="Arikit S."/>
            <person name="Mathioni S.M."/>
            <person name="Nakano M."/>
            <person name="Shan H."/>
            <person name="Telgmann-Rauber A."/>
            <person name="Kanno A."/>
            <person name="Yue Z."/>
            <person name="Chen H."/>
            <person name="Li W."/>
            <person name="Chen Y."/>
            <person name="Xu X."/>
            <person name="Zhang Y."/>
            <person name="Luo S."/>
            <person name="Chen H."/>
            <person name="Gao J."/>
            <person name="Mao Z."/>
            <person name="Pires J.C."/>
            <person name="Luo M."/>
            <person name="Kudrna D."/>
            <person name="Wing R.A."/>
            <person name="Meyers B.C."/>
            <person name="Yi K."/>
            <person name="Kong H."/>
            <person name="Lavrijsen P."/>
            <person name="Sunseri F."/>
            <person name="Falavigna A."/>
            <person name="Ye Y."/>
            <person name="Leebens-Mack J.H."/>
            <person name="Chen G."/>
        </authorList>
    </citation>
    <scope>NUCLEOTIDE SEQUENCE [LARGE SCALE GENOMIC DNA]</scope>
    <source>
        <strain evidence="2">cv. DH0086</strain>
    </source>
</reference>
<dbReference type="Proteomes" id="UP000243459">
    <property type="component" value="Chromosome 6"/>
</dbReference>
<dbReference type="Gramene" id="ONK67124">
    <property type="protein sequence ID" value="ONK67124"/>
    <property type="gene ID" value="A4U43_C06F15960"/>
</dbReference>
<protein>
    <submittedName>
        <fullName evidence="1">Uncharacterized protein</fullName>
    </submittedName>
</protein>
<gene>
    <name evidence="1" type="ORF">A4U43_C06F15960</name>
</gene>
<name>A0A5P1EMU4_ASPOF</name>
<organism evidence="1 2">
    <name type="scientific">Asparagus officinalis</name>
    <name type="common">Garden asparagus</name>
    <dbReference type="NCBI Taxonomy" id="4686"/>
    <lineage>
        <taxon>Eukaryota</taxon>
        <taxon>Viridiplantae</taxon>
        <taxon>Streptophyta</taxon>
        <taxon>Embryophyta</taxon>
        <taxon>Tracheophyta</taxon>
        <taxon>Spermatophyta</taxon>
        <taxon>Magnoliopsida</taxon>
        <taxon>Liliopsida</taxon>
        <taxon>Asparagales</taxon>
        <taxon>Asparagaceae</taxon>
        <taxon>Asparagoideae</taxon>
        <taxon>Asparagus</taxon>
    </lineage>
</organism>
<keyword evidence="2" id="KW-1185">Reference proteome</keyword>
<sequence length="118" mass="13214">MRGLIKYSMLYMEEGKLMAMMGDTTASKLCVEVKEGEAEEGTDYDEYKTIISRTTDHGEGGQNCWCTCVRQCMAKRQVPEAKCSKKCSEACEKADYGGMPIGGLKFCKWRDASKMAKH</sequence>
<dbReference type="AlphaFoldDB" id="A0A5P1EMU4"/>
<proteinExistence type="predicted"/>
<dbReference type="EMBL" id="CM007386">
    <property type="protein sequence ID" value="ONK67124.1"/>
    <property type="molecule type" value="Genomic_DNA"/>
</dbReference>
<evidence type="ECO:0000313" key="1">
    <source>
        <dbReference type="EMBL" id="ONK67124.1"/>
    </source>
</evidence>
<accession>A0A5P1EMU4</accession>
<evidence type="ECO:0000313" key="2">
    <source>
        <dbReference type="Proteomes" id="UP000243459"/>
    </source>
</evidence>